<feature type="domain" description="DUF4397" evidence="1">
    <location>
        <begin position="32"/>
        <end position="145"/>
    </location>
</feature>
<name>A0A410PYI4_9FIRM</name>
<gene>
    <name evidence="2" type="ORF">EQM06_12050</name>
</gene>
<evidence type="ECO:0000313" key="2">
    <source>
        <dbReference type="EMBL" id="QAT43896.1"/>
    </source>
</evidence>
<dbReference type="OrthoDB" id="9783299at2"/>
<sequence length="226" mass="25239">MLDCNLNEFILLKLWGENMNNLTVPENNSLGYVRVFHAVPDAPNMDVYADDTLIAENLPYGSYTDYVHLDEGTYTIMLYETGQHRFPLLSNMLTVHSSDVFTVAVCGLLSSISFLAITDFNRLAGAVNAWVRLVHLSPDAPQLDLTQANTTFLFRNISFKQASSYSPISPEPHDLQIRMSRTTTTLLSLPDVAFESHTFYTVYAIGLISGMPAFQTVISEDSPMIK</sequence>
<evidence type="ECO:0000313" key="3">
    <source>
        <dbReference type="Proteomes" id="UP000287601"/>
    </source>
</evidence>
<dbReference type="KEGG" id="amij:EQM06_12050"/>
<dbReference type="Pfam" id="PF14344">
    <property type="entry name" value="DUF4397"/>
    <property type="match status" value="1"/>
</dbReference>
<dbReference type="AlphaFoldDB" id="A0A410PYI4"/>
<accession>A0A410PYI4</accession>
<reference evidence="2 3" key="1">
    <citation type="submission" date="2019-01" db="EMBL/GenBank/DDBJ databases">
        <title>Draft genomes of a novel of Aminipila strains.</title>
        <authorList>
            <person name="Ma S."/>
        </authorList>
    </citation>
    <scope>NUCLEOTIDE SEQUENCE [LARGE SCALE GENOMIC DNA]</scope>
    <source>
        <strain evidence="3">JN-39</strain>
    </source>
</reference>
<protein>
    <submittedName>
        <fullName evidence="2">DUF4397 domain-containing protein</fullName>
    </submittedName>
</protein>
<keyword evidence="3" id="KW-1185">Reference proteome</keyword>
<proteinExistence type="predicted"/>
<dbReference type="InterPro" id="IPR025510">
    <property type="entry name" value="DUF4397"/>
</dbReference>
<evidence type="ECO:0000259" key="1">
    <source>
        <dbReference type="Pfam" id="PF14344"/>
    </source>
</evidence>
<organism evidence="2 3">
    <name type="scientific">Aminipila luticellarii</name>
    <dbReference type="NCBI Taxonomy" id="2507160"/>
    <lineage>
        <taxon>Bacteria</taxon>
        <taxon>Bacillati</taxon>
        <taxon>Bacillota</taxon>
        <taxon>Clostridia</taxon>
        <taxon>Peptostreptococcales</taxon>
        <taxon>Anaerovoracaceae</taxon>
        <taxon>Aminipila</taxon>
    </lineage>
</organism>
<dbReference type="Proteomes" id="UP000287601">
    <property type="component" value="Chromosome"/>
</dbReference>
<dbReference type="EMBL" id="CP035281">
    <property type="protein sequence ID" value="QAT43896.1"/>
    <property type="molecule type" value="Genomic_DNA"/>
</dbReference>